<reference evidence="4 5" key="1">
    <citation type="submission" date="2021-02" db="EMBL/GenBank/DDBJ databases">
        <title>A novel species of genus Amphritea isolated from a fishpond in China.</title>
        <authorList>
            <person name="Lu H."/>
        </authorList>
    </citation>
    <scope>NUCLEOTIDE SEQUENCE [LARGE SCALE GENOMIC DNA]</scope>
    <source>
        <strain evidence="4 5">RP18W</strain>
    </source>
</reference>
<dbReference type="NCBIfam" id="NF006055">
    <property type="entry name" value="PRK08203.1"/>
    <property type="match status" value="1"/>
</dbReference>
<dbReference type="InterPro" id="IPR050287">
    <property type="entry name" value="MTA/SAH_deaminase"/>
</dbReference>
<proteinExistence type="inferred from homology"/>
<evidence type="ECO:0000259" key="3">
    <source>
        <dbReference type="Pfam" id="PF01979"/>
    </source>
</evidence>
<dbReference type="InterPro" id="IPR011059">
    <property type="entry name" value="Metal-dep_hydrolase_composite"/>
</dbReference>
<gene>
    <name evidence="4" type="ORF">JW498_10600</name>
</gene>
<dbReference type="Pfam" id="PF01979">
    <property type="entry name" value="Amidohydro_1"/>
    <property type="match status" value="1"/>
</dbReference>
<dbReference type="EMBL" id="JAFFZP010000014">
    <property type="protein sequence ID" value="MBN0987815.1"/>
    <property type="molecule type" value="Genomic_DNA"/>
</dbReference>
<dbReference type="SUPFAM" id="SSF51338">
    <property type="entry name" value="Composite domain of metallo-dependent hydrolases"/>
    <property type="match status" value="2"/>
</dbReference>
<evidence type="ECO:0000313" key="4">
    <source>
        <dbReference type="EMBL" id="MBN0987815.1"/>
    </source>
</evidence>
<evidence type="ECO:0000256" key="2">
    <source>
        <dbReference type="ARBA" id="ARBA00022801"/>
    </source>
</evidence>
<dbReference type="PANTHER" id="PTHR43794:SF11">
    <property type="entry name" value="AMIDOHYDROLASE-RELATED DOMAIN-CONTAINING PROTEIN"/>
    <property type="match status" value="1"/>
</dbReference>
<dbReference type="InterPro" id="IPR006680">
    <property type="entry name" value="Amidohydro-rel"/>
</dbReference>
<dbReference type="GO" id="GO:0102127">
    <property type="term" value="F:8-oxoguanine deaminase activity"/>
    <property type="evidence" value="ECO:0007669"/>
    <property type="project" value="UniProtKB-EC"/>
</dbReference>
<comment type="caution">
    <text evidence="4">The sequence shown here is derived from an EMBL/GenBank/DDBJ whole genome shotgun (WGS) entry which is preliminary data.</text>
</comment>
<feature type="domain" description="Amidohydrolase-related" evidence="3">
    <location>
        <begin position="74"/>
        <end position="439"/>
    </location>
</feature>
<dbReference type="Gene3D" id="2.30.40.10">
    <property type="entry name" value="Urease, subunit C, domain 1"/>
    <property type="match status" value="1"/>
</dbReference>
<comment type="similarity">
    <text evidence="1">Belongs to the metallo-dependent hydrolases superfamily. ATZ/TRZ family.</text>
</comment>
<dbReference type="InterPro" id="IPR032466">
    <property type="entry name" value="Metal_Hydrolase"/>
</dbReference>
<dbReference type="CDD" id="cd01298">
    <property type="entry name" value="ATZ_TRZ_like"/>
    <property type="match status" value="1"/>
</dbReference>
<dbReference type="EC" id="3.5.4.32" evidence="4"/>
<dbReference type="SUPFAM" id="SSF51556">
    <property type="entry name" value="Metallo-dependent hydrolases"/>
    <property type="match status" value="1"/>
</dbReference>
<sequence length="468" mass="50778">MANDCPSYLINEFTNGVKTLNSSRRIWIKNPLATLDSECAGGVVIEGQTIVAVLASGASPVQPVDEVFDAREHVLLPGLINSHHHFYQTLTRAFPQALNKSLFSWLKSLYPVWAKLGEEMIEVSTQVALAELLLSGCTTASDHHYLFPQGLENAIDIQMAQAEKLGVRVHLTRGSMSLGEEDGGLPPQSTVQSEEAILDDSERLISQYHQSEAGAMSRVALAPCSPFSVSESLMRASAELAQKYDVRLHTHLAETHDETAFCIKMFGLRPLDYLEKVGWLTDRVWLAHGIHFNDNEVRRLGAAGTGICHCPSSNMLLASGLCPTLDLEAAGSPVGLGVDGSASNDGSNMIQEVRQAFLLGRLKYDASEITHQKVLSWATEGSARCLGRDDLGSLKVGQQADIALFKLDELRFAGAGDPLAALVLCGAHQADRVMVAGRWRVIDGAIVDYDIAQLIQRQKALARKLAAN</sequence>
<accession>A0ABS2W7X7</accession>
<dbReference type="Gene3D" id="3.20.20.140">
    <property type="entry name" value="Metal-dependent hydrolases"/>
    <property type="match status" value="1"/>
</dbReference>
<dbReference type="Proteomes" id="UP000760472">
    <property type="component" value="Unassembled WGS sequence"/>
</dbReference>
<dbReference type="PANTHER" id="PTHR43794">
    <property type="entry name" value="AMINOHYDROLASE SSNA-RELATED"/>
    <property type="match status" value="1"/>
</dbReference>
<organism evidence="4 5">
    <name type="scientific">Amphritea pacifica</name>
    <dbReference type="NCBI Taxonomy" id="2811233"/>
    <lineage>
        <taxon>Bacteria</taxon>
        <taxon>Pseudomonadati</taxon>
        <taxon>Pseudomonadota</taxon>
        <taxon>Gammaproteobacteria</taxon>
        <taxon>Oceanospirillales</taxon>
        <taxon>Oceanospirillaceae</taxon>
        <taxon>Amphritea</taxon>
    </lineage>
</organism>
<keyword evidence="2 4" id="KW-0378">Hydrolase</keyword>
<evidence type="ECO:0000313" key="5">
    <source>
        <dbReference type="Proteomes" id="UP000760472"/>
    </source>
</evidence>
<keyword evidence="5" id="KW-1185">Reference proteome</keyword>
<protein>
    <submittedName>
        <fullName evidence="4">8-oxoguanine deaminase</fullName>
        <ecNumber evidence="4">3.5.4.32</ecNumber>
    </submittedName>
</protein>
<name>A0ABS2W7X7_9GAMM</name>
<evidence type="ECO:0000256" key="1">
    <source>
        <dbReference type="ARBA" id="ARBA00006745"/>
    </source>
</evidence>